<organism evidence="5 6">
    <name type="scientific">Ramlibacter tataouinensis (strain ATCC BAA-407 / DSM 14655 / LMG 21543 / TTB310)</name>
    <dbReference type="NCBI Taxonomy" id="365046"/>
    <lineage>
        <taxon>Bacteria</taxon>
        <taxon>Pseudomonadati</taxon>
        <taxon>Pseudomonadota</taxon>
        <taxon>Betaproteobacteria</taxon>
        <taxon>Burkholderiales</taxon>
        <taxon>Comamonadaceae</taxon>
        <taxon>Ramlibacter</taxon>
    </lineage>
</organism>
<dbReference type="CDD" id="cd01293">
    <property type="entry name" value="Bact_CD"/>
    <property type="match status" value="1"/>
</dbReference>
<dbReference type="HOGENOM" id="CLU_031758_0_1_4"/>
<feature type="compositionally biased region" description="Low complexity" evidence="3">
    <location>
        <begin position="1"/>
        <end position="14"/>
    </location>
</feature>
<dbReference type="GO" id="GO:0035888">
    <property type="term" value="F:isoguanine deaminase activity"/>
    <property type="evidence" value="ECO:0007669"/>
    <property type="project" value="TreeGrafter"/>
</dbReference>
<sequence length="451" mass="48791">MKESANPAAAEAVACSFNPDPPHTDTQPMLDLLITQATLPDGRTGMSVAVQGGKIVDVAPGLQAPAHETVDAQGCLLSPPFCDPHFHMDATLSYGLPRVNESGTLLEGIALWGELKPQLKAEDMIRRALAYCDWAVARGLLAIRSHVDTSDPSLLPVQAMLEVKKQVAGYIDLQLVAFPQDGVLRTPGGVDSLKRALDLGVDVVGGIPHFERTMAQGAESVKLLCEMAAQQGKLVDMHCDETDDPLSRHIETLAFETQRLGLQGRVNGSHCTSMHSMDNYYVSKLLPLIAESGVSVVANPLINITLQGRHDSYPKRRGMTRVPELMAAGVNVAFGHDCVMDPWYGMGSGDMLEVAHMGLHVAQMTSRKGIQACYDAVTVNAAKVMHLDGYGIAPGKDASFVLLQARDVVEAIRLRANRLKVWKKGQVLAQMAEVRAQTHMPNRPATVDFLR</sequence>
<evidence type="ECO:0000313" key="5">
    <source>
        <dbReference type="EMBL" id="AEG93231.1"/>
    </source>
</evidence>
<gene>
    <name evidence="5" type="primary">codA</name>
    <name evidence="5" type="ordered locus">Rta_21350</name>
</gene>
<name>F5XZ61_RAMTT</name>
<accession>F5XZ61</accession>
<dbReference type="GO" id="GO:0006209">
    <property type="term" value="P:cytosine catabolic process"/>
    <property type="evidence" value="ECO:0007669"/>
    <property type="project" value="TreeGrafter"/>
</dbReference>
<dbReference type="GO" id="GO:0046872">
    <property type="term" value="F:metal ion binding"/>
    <property type="evidence" value="ECO:0007669"/>
    <property type="project" value="UniProtKB-KW"/>
</dbReference>
<dbReference type="Proteomes" id="UP000008385">
    <property type="component" value="Chromosome"/>
</dbReference>
<keyword evidence="2 5" id="KW-0378">Hydrolase</keyword>
<dbReference type="Gene3D" id="3.20.20.140">
    <property type="entry name" value="Metal-dependent hydrolases"/>
    <property type="match status" value="1"/>
</dbReference>
<evidence type="ECO:0000313" key="6">
    <source>
        <dbReference type="Proteomes" id="UP000008385"/>
    </source>
</evidence>
<dbReference type="Pfam" id="PF07969">
    <property type="entry name" value="Amidohydro_3"/>
    <property type="match status" value="1"/>
</dbReference>
<dbReference type="InterPro" id="IPR032466">
    <property type="entry name" value="Metal_Hydrolase"/>
</dbReference>
<dbReference type="FunFam" id="3.20.20.140:FF:000019">
    <property type="entry name" value="Cytosine deaminase"/>
    <property type="match status" value="1"/>
</dbReference>
<dbReference type="PANTHER" id="PTHR32027:SF0">
    <property type="entry name" value="CYTOSINE DEAMINASE"/>
    <property type="match status" value="1"/>
</dbReference>
<dbReference type="STRING" id="365046.Rta_21350"/>
<reference evidence="5 6" key="2">
    <citation type="journal article" date="2011" name="PLoS ONE">
        <title>The Cyst-Dividing Bacterium Ramlibacter tataouinensis TTB310 Genome Reveals a Well-Stocked Toolbox for Adaptation to a Desert Environment.</title>
        <authorList>
            <person name="De Luca G."/>
            <person name="Barakat M."/>
            <person name="Ortet P."/>
            <person name="Fochesato S."/>
            <person name="Jourlin-Castelli C."/>
            <person name="Ansaldi M."/>
            <person name="Py B."/>
            <person name="Fichant G."/>
            <person name="Coutinho P.M."/>
            <person name="Voulhoux R."/>
            <person name="Bastien O."/>
            <person name="Marechal E."/>
            <person name="Henrissat B."/>
            <person name="Quentin Y."/>
            <person name="Noirot P."/>
            <person name="Filloux A."/>
            <person name="Mejean V."/>
            <person name="Dubow M.S."/>
            <person name="Barras F."/>
            <person name="Barbe V."/>
            <person name="Weissenbach J."/>
            <person name="Mihalcescu I."/>
            <person name="Vermeglio A."/>
            <person name="Achouak W."/>
            <person name="Heulin T."/>
        </authorList>
    </citation>
    <scope>NUCLEOTIDE SEQUENCE [LARGE SCALE GENOMIC DNA]</scope>
    <source>
        <strain evidence="6">ATCC BAA-407 / DSM 14655 / LMG 21543 / TTB310</strain>
    </source>
</reference>
<keyword evidence="6" id="KW-1185">Reference proteome</keyword>
<proteinExistence type="predicted"/>
<evidence type="ECO:0000256" key="3">
    <source>
        <dbReference type="SAM" id="MobiDB-lite"/>
    </source>
</evidence>
<dbReference type="NCBIfam" id="NF005748">
    <property type="entry name" value="PRK07572.1"/>
    <property type="match status" value="1"/>
</dbReference>
<dbReference type="GO" id="GO:0004131">
    <property type="term" value="F:cytosine deaminase activity"/>
    <property type="evidence" value="ECO:0007669"/>
    <property type="project" value="TreeGrafter"/>
</dbReference>
<protein>
    <submittedName>
        <fullName evidence="5">Candidate cytosine deaminase (Cytosine aminohydrolase)</fullName>
    </submittedName>
</protein>
<feature type="region of interest" description="Disordered" evidence="3">
    <location>
        <begin position="1"/>
        <end position="27"/>
    </location>
</feature>
<dbReference type="EMBL" id="CP000245">
    <property type="protein sequence ID" value="AEG93231.1"/>
    <property type="molecule type" value="Genomic_DNA"/>
</dbReference>
<dbReference type="InterPro" id="IPR011059">
    <property type="entry name" value="Metal-dep_hydrolase_composite"/>
</dbReference>
<dbReference type="SUPFAM" id="SSF51556">
    <property type="entry name" value="Metallo-dependent hydrolases"/>
    <property type="match status" value="1"/>
</dbReference>
<dbReference type="AlphaFoldDB" id="F5XZ61"/>
<evidence type="ECO:0000256" key="2">
    <source>
        <dbReference type="ARBA" id="ARBA00022801"/>
    </source>
</evidence>
<reference evidence="6" key="1">
    <citation type="submission" date="2006-01" db="EMBL/GenBank/DDBJ databases">
        <title>Genome of the cyst-dividing bacterium Ramlibacter tataouinensis.</title>
        <authorList>
            <person name="Barakat M."/>
            <person name="Ortet P."/>
            <person name="De Luca G."/>
            <person name="Jourlin-Castelli C."/>
            <person name="Ansaldi M."/>
            <person name="Py B."/>
            <person name="Fichant G."/>
            <person name="Coutinho P."/>
            <person name="Voulhoux R."/>
            <person name="Bastien O."/>
            <person name="Roy S."/>
            <person name="Marechal E."/>
            <person name="Henrissat B."/>
            <person name="Quentin Y."/>
            <person name="Noirot P."/>
            <person name="Filloux A."/>
            <person name="Mejean V."/>
            <person name="DuBow M."/>
            <person name="Barras F."/>
            <person name="Heulin T."/>
        </authorList>
    </citation>
    <scope>NUCLEOTIDE SEQUENCE [LARGE SCALE GENOMIC DNA]</scope>
    <source>
        <strain evidence="6">ATCC BAA-407 / DSM 14655 / LMG 21543 / TTB310</strain>
    </source>
</reference>
<dbReference type="InterPro" id="IPR013108">
    <property type="entry name" value="Amidohydro_3"/>
</dbReference>
<keyword evidence="1" id="KW-0479">Metal-binding</keyword>
<dbReference type="PATRIC" id="fig|365046.3.peg.2187"/>
<dbReference type="InterPro" id="IPR052349">
    <property type="entry name" value="Metallo-hydrolase_Enzymes"/>
</dbReference>
<dbReference type="PANTHER" id="PTHR32027">
    <property type="entry name" value="CYTOSINE DEAMINASE"/>
    <property type="match status" value="1"/>
</dbReference>
<evidence type="ECO:0000256" key="1">
    <source>
        <dbReference type="ARBA" id="ARBA00022723"/>
    </source>
</evidence>
<dbReference type="eggNOG" id="COG0402">
    <property type="taxonomic scope" value="Bacteria"/>
</dbReference>
<evidence type="ECO:0000259" key="4">
    <source>
        <dbReference type="Pfam" id="PF07969"/>
    </source>
</evidence>
<dbReference type="KEGG" id="rta:Rta_21350"/>
<dbReference type="SUPFAM" id="SSF51338">
    <property type="entry name" value="Composite domain of metallo-dependent hydrolases"/>
    <property type="match status" value="1"/>
</dbReference>
<feature type="domain" description="Amidohydrolase 3" evidence="4">
    <location>
        <begin position="68"/>
        <end position="428"/>
    </location>
</feature>
<dbReference type="Gene3D" id="2.30.40.10">
    <property type="entry name" value="Urease, subunit C, domain 1"/>
    <property type="match status" value="1"/>
</dbReference>